<dbReference type="SUPFAM" id="SSF46689">
    <property type="entry name" value="Homeodomain-like"/>
    <property type="match status" value="1"/>
</dbReference>
<evidence type="ECO:0000313" key="3">
    <source>
        <dbReference type="Proteomes" id="UP000596742"/>
    </source>
</evidence>
<dbReference type="InterPro" id="IPR047655">
    <property type="entry name" value="Transpos_IS630-like"/>
</dbReference>
<name>A0A8B6EPA2_MYTGA</name>
<feature type="domain" description="Tc1-like transposase DDE" evidence="1">
    <location>
        <begin position="157"/>
        <end position="303"/>
    </location>
</feature>
<gene>
    <name evidence="2" type="ORF">MGAL_10B012827</name>
</gene>
<dbReference type="Pfam" id="PF13358">
    <property type="entry name" value="DDE_3"/>
    <property type="match status" value="1"/>
</dbReference>
<reference evidence="2" key="1">
    <citation type="submission" date="2018-11" db="EMBL/GenBank/DDBJ databases">
        <authorList>
            <person name="Alioto T."/>
            <person name="Alioto T."/>
        </authorList>
    </citation>
    <scope>NUCLEOTIDE SEQUENCE</scope>
</reference>
<dbReference type="NCBIfam" id="NF033545">
    <property type="entry name" value="transpos_IS630"/>
    <property type="match status" value="1"/>
</dbReference>
<dbReference type="AlphaFoldDB" id="A0A8B6EPA2"/>
<evidence type="ECO:0000259" key="1">
    <source>
        <dbReference type="Pfam" id="PF13358"/>
    </source>
</evidence>
<evidence type="ECO:0000313" key="2">
    <source>
        <dbReference type="EMBL" id="VDI37555.1"/>
    </source>
</evidence>
<dbReference type="InterPro" id="IPR038717">
    <property type="entry name" value="Tc1-like_DDE_dom"/>
</dbReference>
<dbReference type="OrthoDB" id="6082858at2759"/>
<keyword evidence="3" id="KW-1185">Reference proteome</keyword>
<dbReference type="PANTHER" id="PTHR23022">
    <property type="entry name" value="TRANSPOSABLE ELEMENT-RELATED"/>
    <property type="match status" value="1"/>
</dbReference>
<dbReference type="InterPro" id="IPR012337">
    <property type="entry name" value="RNaseH-like_sf"/>
</dbReference>
<dbReference type="SUPFAM" id="SSF53098">
    <property type="entry name" value="Ribonuclease H-like"/>
    <property type="match status" value="1"/>
</dbReference>
<dbReference type="InterPro" id="IPR009057">
    <property type="entry name" value="Homeodomain-like_sf"/>
</dbReference>
<accession>A0A8B6EPA2</accession>
<dbReference type="Proteomes" id="UP000596742">
    <property type="component" value="Unassembled WGS sequence"/>
</dbReference>
<dbReference type="InterPro" id="IPR036397">
    <property type="entry name" value="RNaseH_sf"/>
</dbReference>
<dbReference type="PANTHER" id="PTHR23022:SF135">
    <property type="entry name" value="SI:DKEY-77F5.3"/>
    <property type="match status" value="1"/>
</dbReference>
<organism evidence="2 3">
    <name type="scientific">Mytilus galloprovincialis</name>
    <name type="common">Mediterranean mussel</name>
    <dbReference type="NCBI Taxonomy" id="29158"/>
    <lineage>
        <taxon>Eukaryota</taxon>
        <taxon>Metazoa</taxon>
        <taxon>Spiralia</taxon>
        <taxon>Lophotrochozoa</taxon>
        <taxon>Mollusca</taxon>
        <taxon>Bivalvia</taxon>
        <taxon>Autobranchia</taxon>
        <taxon>Pteriomorphia</taxon>
        <taxon>Mytilida</taxon>
        <taxon>Mytiloidea</taxon>
        <taxon>Mytilidae</taxon>
        <taxon>Mytilinae</taxon>
        <taxon>Mytilus</taxon>
    </lineage>
</organism>
<sequence length="343" mass="39495">MPPVIVNRISMYMRQRIVNMRQSGKSYVKISSILSDTEGVSISREAIGKFYTRFRANGTLSDPPKAAGRRKTLQDRHLVFIDEKIHADREISAQELTREINARFHINISVATIKRARKSLGWTRSATQYCQMVRHQNKPKRLDHALKCLADNEQFDDVIFTDETTVKIQTTTGRSFRKEGEPVIKTAKPKHPYQVHVWGGISRRGATGLYIFTSIMDSIVYQGILTQKLVPFIQQQYPNGHRFMQDNDPKHVSRSTKAFMQNNGINHWVTPPESPDMNPIENLWGSLKYHIRRRKKPTNQQELLDGIQEFWDTVTPAVCCRYIDHLFKVVPKVVDVNGEASGY</sequence>
<dbReference type="InterPro" id="IPR052338">
    <property type="entry name" value="Transposase_5"/>
</dbReference>
<proteinExistence type="predicted"/>
<protein>
    <recommendedName>
        <fullName evidence="1">Tc1-like transposase DDE domain-containing protein</fullName>
    </recommendedName>
</protein>
<dbReference type="Gene3D" id="3.30.420.10">
    <property type="entry name" value="Ribonuclease H-like superfamily/Ribonuclease H"/>
    <property type="match status" value="1"/>
</dbReference>
<dbReference type="GO" id="GO:0003676">
    <property type="term" value="F:nucleic acid binding"/>
    <property type="evidence" value="ECO:0007669"/>
    <property type="project" value="InterPro"/>
</dbReference>
<dbReference type="EMBL" id="UYJE01005462">
    <property type="protein sequence ID" value="VDI37555.1"/>
    <property type="molecule type" value="Genomic_DNA"/>
</dbReference>
<comment type="caution">
    <text evidence="2">The sequence shown here is derived from an EMBL/GenBank/DDBJ whole genome shotgun (WGS) entry which is preliminary data.</text>
</comment>